<accession>A0A2R5HHR1</accession>
<dbReference type="EMBL" id="BFFO01000005">
    <property type="protein sequence ID" value="GBG96895.1"/>
    <property type="molecule type" value="Genomic_DNA"/>
</dbReference>
<protein>
    <submittedName>
        <fullName evidence="2">XRE family transcriptional regulator</fullName>
    </submittedName>
</protein>
<dbReference type="InterPro" id="IPR010057">
    <property type="entry name" value="Transcription_activator_Rgg_C"/>
</dbReference>
<reference evidence="2 3" key="1">
    <citation type="journal article" date="2018" name="Genome Announc.">
        <title>Draft Genome Sequence of Lactococcus sp. Strain NtB2 (JCM 32569), Isolated from the Gut of the Higher Termite Nasutitermes takasagoensis.</title>
        <authorList>
            <person name="Noda S."/>
            <person name="Aihara C."/>
            <person name="Yuki M."/>
            <person name="Ohkuma M."/>
        </authorList>
    </citation>
    <scope>NUCLEOTIDE SEQUENCE [LARGE SCALE GENOMIC DNA]</scope>
    <source>
        <strain evidence="2 3">NtB2</strain>
    </source>
</reference>
<evidence type="ECO:0000313" key="3">
    <source>
        <dbReference type="Proteomes" id="UP000245021"/>
    </source>
</evidence>
<dbReference type="InterPro" id="IPR001387">
    <property type="entry name" value="Cro/C1-type_HTH"/>
</dbReference>
<keyword evidence="3" id="KW-1185">Reference proteome</keyword>
<gene>
    <name evidence="2" type="primary">xre_3</name>
    <name evidence="2" type="ORF">NtB2_01030</name>
</gene>
<proteinExistence type="predicted"/>
<dbReference type="Proteomes" id="UP000245021">
    <property type="component" value="Unassembled WGS sequence"/>
</dbReference>
<name>A0A2R5HHR1_9LACT</name>
<dbReference type="AlphaFoldDB" id="A0A2R5HHR1"/>
<dbReference type="RefSeq" id="WP_109245860.1">
    <property type="nucleotide sequence ID" value="NZ_BFFO01000005.1"/>
</dbReference>
<evidence type="ECO:0000313" key="2">
    <source>
        <dbReference type="EMBL" id="GBG96895.1"/>
    </source>
</evidence>
<dbReference type="OrthoDB" id="5769614at2"/>
<sequence length="301" mass="35542">MKGRKRIRREMLRKQARIDTKYGDTFVQMREQMGMISKDFGQYISAGALSRFENYETLPDIRKLKEMMQVMHSSLGEYERFCDNFEQNPYEAGYQRIAWARYRGDKDELRSIHLLMVNLGPAFRRGALAAKASYQSLTEQEAEECYEHLFGVDMWMINEIYFAGFVVEQLPKSLILSLLKDFFERRFLTRYQGSTKYTREIYNFASRAGHILVRDGSEEEVMKLVEQMELYLPGENELYTRMDFHFLKGLAIYRFIDREAGQNKIQEIMDVLGSLGSYTLQSFYLRRFEETVGHPFGKISD</sequence>
<dbReference type="CDD" id="cd00093">
    <property type="entry name" value="HTH_XRE"/>
    <property type="match status" value="1"/>
</dbReference>
<organism evidence="2 3">
    <name type="scientific">Lactococcus termiticola</name>
    <dbReference type="NCBI Taxonomy" id="2169526"/>
    <lineage>
        <taxon>Bacteria</taxon>
        <taxon>Bacillati</taxon>
        <taxon>Bacillota</taxon>
        <taxon>Bacilli</taxon>
        <taxon>Lactobacillales</taxon>
        <taxon>Streptococcaceae</taxon>
        <taxon>Lactococcus</taxon>
    </lineage>
</organism>
<dbReference type="Pfam" id="PF21259">
    <property type="entry name" value="Rgg_C"/>
    <property type="match status" value="1"/>
</dbReference>
<dbReference type="NCBIfam" id="TIGR01716">
    <property type="entry name" value="RGG_Cterm"/>
    <property type="match status" value="1"/>
</dbReference>
<evidence type="ECO:0000259" key="1">
    <source>
        <dbReference type="Pfam" id="PF21259"/>
    </source>
</evidence>
<feature type="domain" description="HTH-type transcriptional regulator Rgg C-terminal" evidence="1">
    <location>
        <begin position="133"/>
        <end position="284"/>
    </location>
</feature>
<comment type="caution">
    <text evidence="2">The sequence shown here is derived from an EMBL/GenBank/DDBJ whole genome shotgun (WGS) entry which is preliminary data.</text>
</comment>